<dbReference type="EMBL" id="JBEDUW010000002">
    <property type="protein sequence ID" value="KAK9945877.1"/>
    <property type="molecule type" value="Genomic_DNA"/>
</dbReference>
<evidence type="ECO:0000313" key="3">
    <source>
        <dbReference type="Proteomes" id="UP001457282"/>
    </source>
</evidence>
<evidence type="ECO:0000313" key="2">
    <source>
        <dbReference type="EMBL" id="KAK9945877.1"/>
    </source>
</evidence>
<protein>
    <submittedName>
        <fullName evidence="2">Uncharacterized protein</fullName>
    </submittedName>
</protein>
<comment type="caution">
    <text evidence="2">The sequence shown here is derived from an EMBL/GenBank/DDBJ whole genome shotgun (WGS) entry which is preliminary data.</text>
</comment>
<keyword evidence="3" id="KW-1185">Reference proteome</keyword>
<dbReference type="Proteomes" id="UP001457282">
    <property type="component" value="Unassembled WGS sequence"/>
</dbReference>
<organism evidence="2 3">
    <name type="scientific">Rubus argutus</name>
    <name type="common">Southern blackberry</name>
    <dbReference type="NCBI Taxonomy" id="59490"/>
    <lineage>
        <taxon>Eukaryota</taxon>
        <taxon>Viridiplantae</taxon>
        <taxon>Streptophyta</taxon>
        <taxon>Embryophyta</taxon>
        <taxon>Tracheophyta</taxon>
        <taxon>Spermatophyta</taxon>
        <taxon>Magnoliopsida</taxon>
        <taxon>eudicotyledons</taxon>
        <taxon>Gunneridae</taxon>
        <taxon>Pentapetalae</taxon>
        <taxon>rosids</taxon>
        <taxon>fabids</taxon>
        <taxon>Rosales</taxon>
        <taxon>Rosaceae</taxon>
        <taxon>Rosoideae</taxon>
        <taxon>Rosoideae incertae sedis</taxon>
        <taxon>Rubus</taxon>
    </lineage>
</organism>
<evidence type="ECO:0000256" key="1">
    <source>
        <dbReference type="SAM" id="MobiDB-lite"/>
    </source>
</evidence>
<accession>A0AAW1YB06</accession>
<dbReference type="AlphaFoldDB" id="A0AAW1YB06"/>
<reference evidence="2 3" key="1">
    <citation type="journal article" date="2023" name="G3 (Bethesda)">
        <title>A chromosome-length genome assembly and annotation of blackberry (Rubus argutus, cv. 'Hillquist').</title>
        <authorList>
            <person name="Bruna T."/>
            <person name="Aryal R."/>
            <person name="Dudchenko O."/>
            <person name="Sargent D.J."/>
            <person name="Mead D."/>
            <person name="Buti M."/>
            <person name="Cavallini A."/>
            <person name="Hytonen T."/>
            <person name="Andres J."/>
            <person name="Pham M."/>
            <person name="Weisz D."/>
            <person name="Mascagni F."/>
            <person name="Usai G."/>
            <person name="Natali L."/>
            <person name="Bassil N."/>
            <person name="Fernandez G.E."/>
            <person name="Lomsadze A."/>
            <person name="Armour M."/>
            <person name="Olukolu B."/>
            <person name="Poorten T."/>
            <person name="Britton C."/>
            <person name="Davik J."/>
            <person name="Ashrafi H."/>
            <person name="Aiden E.L."/>
            <person name="Borodovsky M."/>
            <person name="Worthington M."/>
        </authorList>
    </citation>
    <scope>NUCLEOTIDE SEQUENCE [LARGE SCALE GENOMIC DNA]</scope>
    <source>
        <strain evidence="2">PI 553951</strain>
    </source>
</reference>
<feature type="compositionally biased region" description="Pro residues" evidence="1">
    <location>
        <begin position="42"/>
        <end position="52"/>
    </location>
</feature>
<feature type="region of interest" description="Disordered" evidence="1">
    <location>
        <begin position="22"/>
        <end position="102"/>
    </location>
</feature>
<feature type="compositionally biased region" description="Polar residues" evidence="1">
    <location>
        <begin position="79"/>
        <end position="102"/>
    </location>
</feature>
<name>A0AAW1YB06_RUBAR</name>
<proteinExistence type="predicted"/>
<sequence>MDEFGVLTERFGLESLKGNRLQWPRREHRQQPLTPQRRRFPPPDLPAIPIPPTRLFSTIRAASSNRAPTKTRPVPGDSMTCSAAESLDPPQQQSQGSSFDLDSIFSAQTSSFNDGFDVFGSSGSVNSNVKDD</sequence>
<gene>
    <name evidence="2" type="ORF">M0R45_011370</name>
</gene>